<sequence>MHQALSTMPALTGRLDTDENALAWAAHDYGDIVHDLPAAVLRPGDAADISTVIKHVGYHGLAVVPRGQGHSTSGQAQALGGVVVDMAALATIHEVGPDRVVVDAGAKWSDVLRATLPHGLTPPVLTDYLELTVGGTLSVGGLGGASHHHGAQTDNVLSLDVVTPTGDVVTCSPSSNRAVFDAVRAGRGRNGVITRATLRLVPAPETVTWHKLHYDSIRQLVSDQRELVTTGAFDYVEGQLKIRDGDHVAELEAVSFLGTGRGRGDLGGLSFGEADSHTVTYWEFVNRLAPGEPVLRDAELWESPHPWCNLLVPSDAAEDLLNHSDRELGAELYSDFGLVLAYPLLTDRISTPLLRLPDDDLVFLVAALRYAPPASPDIVGMMQEANARLASKALAAGGTLYLDPL</sequence>
<dbReference type="InterPro" id="IPR016164">
    <property type="entry name" value="FAD-linked_Oxase-like_C"/>
</dbReference>
<evidence type="ECO:0000256" key="5">
    <source>
        <dbReference type="ARBA" id="ARBA00023002"/>
    </source>
</evidence>
<evidence type="ECO:0000313" key="8">
    <source>
        <dbReference type="Proteomes" id="UP000605568"/>
    </source>
</evidence>
<dbReference type="EMBL" id="BNAR01000002">
    <property type="protein sequence ID" value="GHH32119.1"/>
    <property type="molecule type" value="Genomic_DNA"/>
</dbReference>
<evidence type="ECO:0000259" key="6">
    <source>
        <dbReference type="PROSITE" id="PS51387"/>
    </source>
</evidence>
<dbReference type="Pfam" id="PF09265">
    <property type="entry name" value="Cytokin-bind"/>
    <property type="match status" value="1"/>
</dbReference>
<comment type="similarity">
    <text evidence="2">Belongs to the oxygen-dependent FAD-linked oxidoreductase family.</text>
</comment>
<protein>
    <recommendedName>
        <fullName evidence="6">FAD-binding PCMH-type domain-containing protein</fullName>
    </recommendedName>
</protein>
<organism evidence="7 8">
    <name type="scientific">Lentzea cavernae</name>
    <dbReference type="NCBI Taxonomy" id="2020703"/>
    <lineage>
        <taxon>Bacteria</taxon>
        <taxon>Bacillati</taxon>
        <taxon>Actinomycetota</taxon>
        <taxon>Actinomycetes</taxon>
        <taxon>Pseudonocardiales</taxon>
        <taxon>Pseudonocardiaceae</taxon>
        <taxon>Lentzea</taxon>
    </lineage>
</organism>
<dbReference type="SUPFAM" id="SSF55103">
    <property type="entry name" value="FAD-linked oxidases, C-terminal domain"/>
    <property type="match status" value="1"/>
</dbReference>
<dbReference type="InterPro" id="IPR006094">
    <property type="entry name" value="Oxid_FAD_bind_N"/>
</dbReference>
<keyword evidence="3" id="KW-0285">Flavoprotein</keyword>
<dbReference type="Gene3D" id="3.30.465.10">
    <property type="match status" value="1"/>
</dbReference>
<evidence type="ECO:0000256" key="3">
    <source>
        <dbReference type="ARBA" id="ARBA00022630"/>
    </source>
</evidence>
<dbReference type="PROSITE" id="PS51387">
    <property type="entry name" value="FAD_PCMH"/>
    <property type="match status" value="1"/>
</dbReference>
<name>A0ABQ3M372_9PSEU</name>
<dbReference type="Gene3D" id="3.30.43.10">
    <property type="entry name" value="Uridine Diphospho-n-acetylenolpyruvylglucosamine Reductase, domain 2"/>
    <property type="match status" value="1"/>
</dbReference>
<dbReference type="PROSITE" id="PS00862">
    <property type="entry name" value="OX2_COVAL_FAD"/>
    <property type="match status" value="1"/>
</dbReference>
<dbReference type="InterPro" id="IPR015345">
    <property type="entry name" value="Cytokinin_DH_FAD/cytokin-bd"/>
</dbReference>
<keyword evidence="8" id="KW-1185">Reference proteome</keyword>
<feature type="domain" description="FAD-binding PCMH-type" evidence="6">
    <location>
        <begin position="33"/>
        <end position="203"/>
    </location>
</feature>
<dbReference type="InterPro" id="IPR050432">
    <property type="entry name" value="FAD-linked_Oxidoreductases_BP"/>
</dbReference>
<dbReference type="Gene3D" id="3.40.462.10">
    <property type="entry name" value="FAD-linked oxidases, C-terminal domain"/>
    <property type="match status" value="1"/>
</dbReference>
<dbReference type="InterPro" id="IPR016169">
    <property type="entry name" value="FAD-bd_PCMH_sub2"/>
</dbReference>
<dbReference type="InterPro" id="IPR036318">
    <property type="entry name" value="FAD-bd_PCMH-like_sf"/>
</dbReference>
<reference evidence="8" key="1">
    <citation type="journal article" date="2019" name="Int. J. Syst. Evol. Microbiol.">
        <title>The Global Catalogue of Microorganisms (GCM) 10K type strain sequencing project: providing services to taxonomists for standard genome sequencing and annotation.</title>
        <authorList>
            <consortium name="The Broad Institute Genomics Platform"/>
            <consortium name="The Broad Institute Genome Sequencing Center for Infectious Disease"/>
            <person name="Wu L."/>
            <person name="Ma J."/>
        </authorList>
    </citation>
    <scope>NUCLEOTIDE SEQUENCE [LARGE SCALE GENOMIC DNA]</scope>
    <source>
        <strain evidence="8">CGMCC 4.7367</strain>
    </source>
</reference>
<gene>
    <name evidence="7" type="ORF">GCM10017774_12500</name>
</gene>
<dbReference type="RefSeq" id="WP_191296570.1">
    <property type="nucleotide sequence ID" value="NZ_BNAR01000002.1"/>
</dbReference>
<keyword evidence="5" id="KW-0560">Oxidoreductase</keyword>
<comment type="caution">
    <text evidence="7">The sequence shown here is derived from an EMBL/GenBank/DDBJ whole genome shotgun (WGS) entry which is preliminary data.</text>
</comment>
<dbReference type="InterPro" id="IPR006093">
    <property type="entry name" value="Oxy_OxRdtase_FAD_BS"/>
</dbReference>
<accession>A0ABQ3M372</accession>
<dbReference type="InterPro" id="IPR016167">
    <property type="entry name" value="FAD-bd_PCMH_sub1"/>
</dbReference>
<dbReference type="InterPro" id="IPR016166">
    <property type="entry name" value="FAD-bd_PCMH"/>
</dbReference>
<dbReference type="Pfam" id="PF01565">
    <property type="entry name" value="FAD_binding_4"/>
    <property type="match status" value="1"/>
</dbReference>
<evidence type="ECO:0000256" key="4">
    <source>
        <dbReference type="ARBA" id="ARBA00022827"/>
    </source>
</evidence>
<dbReference type="Proteomes" id="UP000605568">
    <property type="component" value="Unassembled WGS sequence"/>
</dbReference>
<evidence type="ECO:0000256" key="1">
    <source>
        <dbReference type="ARBA" id="ARBA00001974"/>
    </source>
</evidence>
<dbReference type="PANTHER" id="PTHR13878">
    <property type="entry name" value="GULONOLACTONE OXIDASE"/>
    <property type="match status" value="1"/>
</dbReference>
<comment type="cofactor">
    <cofactor evidence="1">
        <name>FAD</name>
        <dbReference type="ChEBI" id="CHEBI:57692"/>
    </cofactor>
</comment>
<evidence type="ECO:0000313" key="7">
    <source>
        <dbReference type="EMBL" id="GHH32119.1"/>
    </source>
</evidence>
<evidence type="ECO:0000256" key="2">
    <source>
        <dbReference type="ARBA" id="ARBA00005466"/>
    </source>
</evidence>
<keyword evidence="4" id="KW-0274">FAD</keyword>
<proteinExistence type="inferred from homology"/>
<dbReference type="SUPFAM" id="SSF56176">
    <property type="entry name" value="FAD-binding/transporter-associated domain-like"/>
    <property type="match status" value="1"/>
</dbReference>
<dbReference type="PANTHER" id="PTHR13878:SF53">
    <property type="entry name" value="CYTOKININ DEHYDROGENASE 6"/>
    <property type="match status" value="1"/>
</dbReference>
<dbReference type="InterPro" id="IPR016170">
    <property type="entry name" value="Cytok_DH_C_sf"/>
</dbReference>